<gene>
    <name evidence="1" type="ORF">MNBD_ALPHA05-2168</name>
</gene>
<organism evidence="1">
    <name type="scientific">hydrothermal vent metagenome</name>
    <dbReference type="NCBI Taxonomy" id="652676"/>
    <lineage>
        <taxon>unclassified sequences</taxon>
        <taxon>metagenomes</taxon>
        <taxon>ecological metagenomes</taxon>
    </lineage>
</organism>
<dbReference type="AlphaFoldDB" id="A0A3B0S6B1"/>
<reference evidence="1" key="1">
    <citation type="submission" date="2018-06" db="EMBL/GenBank/DDBJ databases">
        <authorList>
            <person name="Zhirakovskaya E."/>
        </authorList>
    </citation>
    <scope>NUCLEOTIDE SEQUENCE</scope>
</reference>
<proteinExistence type="predicted"/>
<sequence>MLKRKATDFTGFILACIAVVAVGGFSQAVAETPDYLVEYKL</sequence>
<name>A0A3B0S6B1_9ZZZZ</name>
<dbReference type="EMBL" id="UOEH01000308">
    <property type="protein sequence ID" value="VAW00468.1"/>
    <property type="molecule type" value="Genomic_DNA"/>
</dbReference>
<accession>A0A3B0S6B1</accession>
<feature type="non-terminal residue" evidence="1">
    <location>
        <position position="41"/>
    </location>
</feature>
<evidence type="ECO:0000313" key="1">
    <source>
        <dbReference type="EMBL" id="VAW00468.1"/>
    </source>
</evidence>
<protein>
    <submittedName>
        <fullName evidence="1">Uncharacterized protein</fullName>
    </submittedName>
</protein>